<proteinExistence type="predicted"/>
<feature type="DNA-binding region" description="H-T-H motif" evidence="3">
    <location>
        <begin position="37"/>
        <end position="56"/>
    </location>
</feature>
<sequence>MTELPKTTFFNLPSGKKHTLIEALQKEFSHVPLTDASISNIIQYANIPRGSFYQYFHNKEDAFYYLFDQHISITIETFLWILKKHDGNLFEAMVDFFQVIISDEENYRFFKNVLLNMNHRMEDSFTNIFTDEKKKGHFDQITKIVDFKQLKSAAQNEFSQLMKLLSTITVHAMTQKYAKDLPLELALKNYRAQLELVKNGVIERR</sequence>
<evidence type="ECO:0000256" key="3">
    <source>
        <dbReference type="PROSITE-ProRule" id="PRU00335"/>
    </source>
</evidence>
<dbReference type="PANTHER" id="PTHR43479:SF11">
    <property type="entry name" value="ACREF_ENVCD OPERON REPRESSOR-RELATED"/>
    <property type="match status" value="1"/>
</dbReference>
<dbReference type="Proteomes" id="UP000480246">
    <property type="component" value="Unassembled WGS sequence"/>
</dbReference>
<organism evidence="5 6">
    <name type="scientific">Gracilibacillus oryzae</name>
    <dbReference type="NCBI Taxonomy" id="1672701"/>
    <lineage>
        <taxon>Bacteria</taxon>
        <taxon>Bacillati</taxon>
        <taxon>Bacillota</taxon>
        <taxon>Bacilli</taxon>
        <taxon>Bacillales</taxon>
        <taxon>Bacillaceae</taxon>
        <taxon>Gracilibacillus</taxon>
    </lineage>
</organism>
<gene>
    <name evidence="5" type="ORF">F9U64_16490</name>
</gene>
<dbReference type="InterPro" id="IPR001647">
    <property type="entry name" value="HTH_TetR"/>
</dbReference>
<name>A0A7C8KSH0_9BACI</name>
<accession>A0A7C8KSH0</accession>
<dbReference type="PANTHER" id="PTHR43479">
    <property type="entry name" value="ACREF/ENVCD OPERON REPRESSOR-RELATED"/>
    <property type="match status" value="1"/>
</dbReference>
<dbReference type="Pfam" id="PF17924">
    <property type="entry name" value="TetR_C_19"/>
    <property type="match status" value="1"/>
</dbReference>
<dbReference type="Gene3D" id="1.10.357.10">
    <property type="entry name" value="Tetracycline Repressor, domain 2"/>
    <property type="match status" value="1"/>
</dbReference>
<dbReference type="PROSITE" id="PS50977">
    <property type="entry name" value="HTH_TETR_2"/>
    <property type="match status" value="1"/>
</dbReference>
<protein>
    <submittedName>
        <fullName evidence="5">TetR/AcrR family transcriptional regulator</fullName>
    </submittedName>
</protein>
<evidence type="ECO:0000256" key="2">
    <source>
        <dbReference type="ARBA" id="ARBA00023125"/>
    </source>
</evidence>
<evidence type="ECO:0000313" key="5">
    <source>
        <dbReference type="EMBL" id="KAB8128292.1"/>
    </source>
</evidence>
<keyword evidence="1" id="KW-0678">Repressor</keyword>
<evidence type="ECO:0000256" key="1">
    <source>
        <dbReference type="ARBA" id="ARBA00022491"/>
    </source>
</evidence>
<dbReference type="SUPFAM" id="SSF46689">
    <property type="entry name" value="Homeodomain-like"/>
    <property type="match status" value="1"/>
</dbReference>
<dbReference type="EMBL" id="WEID01000083">
    <property type="protein sequence ID" value="KAB8128292.1"/>
    <property type="molecule type" value="Genomic_DNA"/>
</dbReference>
<comment type="caution">
    <text evidence="5">The sequence shown here is derived from an EMBL/GenBank/DDBJ whole genome shotgun (WGS) entry which is preliminary data.</text>
</comment>
<keyword evidence="2 3" id="KW-0238">DNA-binding</keyword>
<keyword evidence="6" id="KW-1185">Reference proteome</keyword>
<dbReference type="GO" id="GO:0003677">
    <property type="term" value="F:DNA binding"/>
    <property type="evidence" value="ECO:0007669"/>
    <property type="project" value="UniProtKB-UniRule"/>
</dbReference>
<evidence type="ECO:0000313" key="6">
    <source>
        <dbReference type="Proteomes" id="UP000480246"/>
    </source>
</evidence>
<dbReference type="InterPro" id="IPR009057">
    <property type="entry name" value="Homeodomain-like_sf"/>
</dbReference>
<evidence type="ECO:0000259" key="4">
    <source>
        <dbReference type="PROSITE" id="PS50977"/>
    </source>
</evidence>
<dbReference type="InterPro" id="IPR050624">
    <property type="entry name" value="HTH-type_Tx_Regulator"/>
</dbReference>
<dbReference type="Pfam" id="PF00440">
    <property type="entry name" value="TetR_N"/>
    <property type="match status" value="1"/>
</dbReference>
<feature type="domain" description="HTH tetR-type" evidence="4">
    <location>
        <begin position="14"/>
        <end position="74"/>
    </location>
</feature>
<dbReference type="OrthoDB" id="9812484at2"/>
<reference evidence="5 6" key="1">
    <citation type="submission" date="2019-10" db="EMBL/GenBank/DDBJ databases">
        <title>Gracilibacillus sp. nov. isolated from rice seeds.</title>
        <authorList>
            <person name="He S."/>
        </authorList>
    </citation>
    <scope>NUCLEOTIDE SEQUENCE [LARGE SCALE GENOMIC DNA]</scope>
    <source>
        <strain evidence="5 6">TD8</strain>
    </source>
</reference>
<dbReference type="AlphaFoldDB" id="A0A7C8KSH0"/>